<keyword evidence="2" id="KW-1003">Cell membrane</keyword>
<feature type="transmembrane region" description="Helical" evidence="6">
    <location>
        <begin position="202"/>
        <end position="228"/>
    </location>
</feature>
<reference evidence="7" key="1">
    <citation type="submission" date="2020-08" db="EMBL/GenBank/DDBJ databases">
        <title>Genome public.</title>
        <authorList>
            <person name="Liu C."/>
            <person name="Sun Q."/>
        </authorList>
    </citation>
    <scope>NUCLEOTIDE SEQUENCE</scope>
    <source>
        <strain evidence="7">NSJ-12</strain>
    </source>
</reference>
<keyword evidence="4 6" id="KW-1133">Transmembrane helix</keyword>
<evidence type="ECO:0000256" key="5">
    <source>
        <dbReference type="ARBA" id="ARBA00023136"/>
    </source>
</evidence>
<keyword evidence="3 6" id="KW-0812">Transmembrane</keyword>
<evidence type="ECO:0000313" key="8">
    <source>
        <dbReference type="Proteomes" id="UP000655830"/>
    </source>
</evidence>
<dbReference type="Proteomes" id="UP000655830">
    <property type="component" value="Unassembled WGS sequence"/>
</dbReference>
<evidence type="ECO:0000256" key="1">
    <source>
        <dbReference type="ARBA" id="ARBA00004651"/>
    </source>
</evidence>
<dbReference type="Pfam" id="PF02653">
    <property type="entry name" value="BPD_transp_2"/>
    <property type="match status" value="1"/>
</dbReference>
<evidence type="ECO:0000256" key="2">
    <source>
        <dbReference type="ARBA" id="ARBA00022475"/>
    </source>
</evidence>
<name>A0A926EJ90_9FIRM</name>
<feature type="transmembrane region" description="Helical" evidence="6">
    <location>
        <begin position="84"/>
        <end position="104"/>
    </location>
</feature>
<evidence type="ECO:0000256" key="3">
    <source>
        <dbReference type="ARBA" id="ARBA00022692"/>
    </source>
</evidence>
<feature type="transmembrane region" description="Helical" evidence="6">
    <location>
        <begin position="249"/>
        <end position="270"/>
    </location>
</feature>
<dbReference type="InterPro" id="IPR001851">
    <property type="entry name" value="ABC_transp_permease"/>
</dbReference>
<accession>A0A926EJ90</accession>
<gene>
    <name evidence="7" type="ORF">H8718_14335</name>
</gene>
<sequence>MILLISDQPLEALKTFVLGPLSNKRYIGNIIEMAIPLIFSGLAMSVVFQASLFNLGSEGIFYISGAVSAAVAIFVPMPTIFHQLVVIMAGAMVGAVVAFIPGVMKAKWNASELVTSLMLNNIVFGIGLYFLNYKLRDINAMSVVSYEMQESALLPRIIPGTRIHFGLIIALVAVAVVYMILYKTKWGYEIRMTGLNAEFAKYSGINTFKVIIIAHLLSGIIAGMGGAIETIGMHKRFEWTMLPGYGFDGALVAMLARNNPIGVIGAALFLAYIRVGADLVARLSDVPAEMIGILQGVIILFISAERFLARYKQKMILKEAK</sequence>
<dbReference type="CDD" id="cd06580">
    <property type="entry name" value="TM_PBP1_transp_TpRbsC_like"/>
    <property type="match status" value="1"/>
</dbReference>
<comment type="subcellular location">
    <subcellularLocation>
        <location evidence="1">Cell membrane</location>
        <topology evidence="1">Multi-pass membrane protein</topology>
    </subcellularLocation>
</comment>
<dbReference type="AlphaFoldDB" id="A0A926EJ90"/>
<proteinExistence type="predicted"/>
<dbReference type="EMBL" id="JACRSY010000026">
    <property type="protein sequence ID" value="MBC8580696.1"/>
    <property type="molecule type" value="Genomic_DNA"/>
</dbReference>
<keyword evidence="8" id="KW-1185">Reference proteome</keyword>
<evidence type="ECO:0000256" key="4">
    <source>
        <dbReference type="ARBA" id="ARBA00022989"/>
    </source>
</evidence>
<feature type="transmembrane region" description="Helical" evidence="6">
    <location>
        <begin position="290"/>
        <end position="308"/>
    </location>
</feature>
<feature type="transmembrane region" description="Helical" evidence="6">
    <location>
        <begin position="110"/>
        <end position="131"/>
    </location>
</feature>
<keyword evidence="5 6" id="KW-0472">Membrane</keyword>
<evidence type="ECO:0000313" key="7">
    <source>
        <dbReference type="EMBL" id="MBC8580696.1"/>
    </source>
</evidence>
<organism evidence="7 8">
    <name type="scientific">Zhenhengia yiwuensis</name>
    <dbReference type="NCBI Taxonomy" id="2763666"/>
    <lineage>
        <taxon>Bacteria</taxon>
        <taxon>Bacillati</taxon>
        <taxon>Bacillota</taxon>
        <taxon>Clostridia</taxon>
        <taxon>Lachnospirales</taxon>
        <taxon>Lachnospiraceae</taxon>
        <taxon>Zhenhengia</taxon>
    </lineage>
</organism>
<comment type="caution">
    <text evidence="7">The sequence shown here is derived from an EMBL/GenBank/DDBJ whole genome shotgun (WGS) entry which is preliminary data.</text>
</comment>
<feature type="transmembrane region" description="Helical" evidence="6">
    <location>
        <begin position="33"/>
        <end position="53"/>
    </location>
</feature>
<feature type="transmembrane region" description="Helical" evidence="6">
    <location>
        <begin position="59"/>
        <end position="77"/>
    </location>
</feature>
<dbReference type="GO" id="GO:0022857">
    <property type="term" value="F:transmembrane transporter activity"/>
    <property type="evidence" value="ECO:0007669"/>
    <property type="project" value="InterPro"/>
</dbReference>
<dbReference type="GO" id="GO:0005886">
    <property type="term" value="C:plasma membrane"/>
    <property type="evidence" value="ECO:0007669"/>
    <property type="project" value="UniProtKB-SubCell"/>
</dbReference>
<protein>
    <submittedName>
        <fullName evidence="7">ABC transporter permease</fullName>
    </submittedName>
</protein>
<dbReference type="PANTHER" id="PTHR47089:SF1">
    <property type="entry name" value="GUANOSINE ABC TRANSPORTER PERMEASE PROTEIN NUPP"/>
    <property type="match status" value="1"/>
</dbReference>
<feature type="transmembrane region" description="Helical" evidence="6">
    <location>
        <begin position="163"/>
        <end position="182"/>
    </location>
</feature>
<evidence type="ECO:0000256" key="6">
    <source>
        <dbReference type="SAM" id="Phobius"/>
    </source>
</evidence>
<dbReference type="PANTHER" id="PTHR47089">
    <property type="entry name" value="ABC TRANSPORTER, PERMEASE PROTEIN"/>
    <property type="match status" value="1"/>
</dbReference>